<reference evidence="21" key="1">
    <citation type="submission" date="2024-06" db="EMBL/GenBank/DDBJ databases">
        <authorList>
            <person name="Liu X."/>
            <person name="Lenzi L."/>
            <person name="Haldenby T S."/>
            <person name="Uol C."/>
        </authorList>
    </citation>
    <scope>NUCLEOTIDE SEQUENCE</scope>
</reference>
<sequence length="470" mass="53908">MFANTGIQRVISWLLVHQLVFCGLIIPLSLADTPANCTYEDARGRWMFSFCDKKDCKEEEKKHIMFDMLYPNLAVDEYENRGTWTMIYNQGFEITVQNRKWLVMFAFNGDREFFCDRGMPGWTHDTLLRQWKWFTSVKLNPRKVVASTQDTLSKSKLIYEAALSKPVRSNLDFVNRINSVQNSWLATDYPELRQFSLGDLRRRAGGVKSVFSRPQHPLVRSTISAELLQAAAVLPEEFDWRFPKDGRPSPVTPVRNQGTCGSCYAFASLAALEARIRLRSNFTHQPILSPQDVVECGHYSEGCEGGFPYLVAGKYAEDYGIALESCNEYTGVDSKICKTKPNCTRYYATNYHYVGGYYGATNELLMKLELIHHGPFPVGFEVYDDFKQYRTGVYRHTQLKDEMNRFNPFELTNHAVVIVGYGFDTKSKLPYWTVKNSWGTRWGESGYFRILRGEDECGIESLAVSVDPVL</sequence>
<evidence type="ECO:0000256" key="8">
    <source>
        <dbReference type="ARBA" id="ARBA00022801"/>
    </source>
</evidence>
<dbReference type="Gene3D" id="3.90.70.10">
    <property type="entry name" value="Cysteine proteinases"/>
    <property type="match status" value="1"/>
</dbReference>
<comment type="cofactor">
    <cofactor evidence="2">
        <name>chloride</name>
        <dbReference type="ChEBI" id="CHEBI:17996"/>
    </cofactor>
</comment>
<dbReference type="CDD" id="cd02621">
    <property type="entry name" value="Peptidase_C1A_CathepsinC"/>
    <property type="match status" value="1"/>
</dbReference>
<evidence type="ECO:0000313" key="21">
    <source>
        <dbReference type="EMBL" id="CAL5132744.1"/>
    </source>
</evidence>
<gene>
    <name evidence="21" type="ORF">CDAUBV1_LOCUS5585</name>
</gene>
<dbReference type="EC" id="3.4.14.1" evidence="5"/>
<keyword evidence="11" id="KW-1015">Disulfide bond</keyword>
<evidence type="ECO:0000256" key="6">
    <source>
        <dbReference type="ARBA" id="ARBA00014709"/>
    </source>
</evidence>
<dbReference type="Gene3D" id="2.40.128.80">
    <property type="entry name" value="Cathepsin C, exclusion domain"/>
    <property type="match status" value="1"/>
</dbReference>
<dbReference type="PROSITE" id="PS00640">
    <property type="entry name" value="THIOL_PROTEASE_ASN"/>
    <property type="match status" value="1"/>
</dbReference>
<evidence type="ECO:0000256" key="15">
    <source>
        <dbReference type="ARBA" id="ARBA00029779"/>
    </source>
</evidence>
<evidence type="ECO:0000256" key="10">
    <source>
        <dbReference type="ARBA" id="ARBA00023145"/>
    </source>
</evidence>
<dbReference type="AlphaFoldDB" id="A0AAV2T6H4"/>
<feature type="domain" description="Peptidase C1A papain C-terminal" evidence="20">
    <location>
        <begin position="234"/>
        <end position="467"/>
    </location>
</feature>
<dbReference type="Pfam" id="PF00112">
    <property type="entry name" value="Peptidase_C1"/>
    <property type="match status" value="1"/>
</dbReference>
<keyword evidence="12" id="KW-0325">Glycoprotein</keyword>
<keyword evidence="13" id="KW-0868">Chloride</keyword>
<keyword evidence="7" id="KW-0645">Protease</keyword>
<evidence type="ECO:0000256" key="7">
    <source>
        <dbReference type="ARBA" id="ARBA00022670"/>
    </source>
</evidence>
<evidence type="ECO:0000256" key="2">
    <source>
        <dbReference type="ARBA" id="ARBA00001923"/>
    </source>
</evidence>
<dbReference type="PROSITE" id="PS00639">
    <property type="entry name" value="THIOL_PROTEASE_HIS"/>
    <property type="match status" value="1"/>
</dbReference>
<dbReference type="InterPro" id="IPR014882">
    <property type="entry name" value="CathepsinC_exc"/>
</dbReference>
<keyword evidence="19" id="KW-0732">Signal</keyword>
<dbReference type="SMART" id="SM00645">
    <property type="entry name" value="Pept_C1"/>
    <property type="match status" value="1"/>
</dbReference>
<dbReference type="SUPFAM" id="SSF54001">
    <property type="entry name" value="Cysteine proteinases"/>
    <property type="match status" value="1"/>
</dbReference>
<comment type="similarity">
    <text evidence="3">Belongs to the peptidase C1 family.</text>
</comment>
<accession>A0AAV2T6H4</accession>
<dbReference type="GO" id="GO:0008239">
    <property type="term" value="F:dipeptidyl-peptidase activity"/>
    <property type="evidence" value="ECO:0007669"/>
    <property type="project" value="UniProtKB-EC"/>
</dbReference>
<comment type="function">
    <text evidence="18">Thiol protease. Has dipeptidylpeptidase activity. Active against a broad range of dipeptide substrates composed of both polar and hydrophobic amino acids. Proline cannot occupy the P1 position and arginine cannot occupy the P2 position of the substrate. Can act as both an exopeptidase and endopeptidase. Activates serine proteases such as elastase, cathepsin G and granzymes A and B.</text>
</comment>
<dbReference type="InterPro" id="IPR000169">
    <property type="entry name" value="Pept_cys_AS"/>
</dbReference>
<dbReference type="Pfam" id="PF08773">
    <property type="entry name" value="CathepsinC_exc"/>
    <property type="match status" value="1"/>
</dbReference>
<comment type="catalytic activity">
    <reaction evidence="1">
        <text>Release of an N-terminal dipeptide, Xaa-Yaa-|-Zaa-, except when Xaa is Arg or Lys, or Yaa or Zaa is Pro.</text>
        <dbReference type="EC" id="3.4.14.1"/>
    </reaction>
</comment>
<evidence type="ECO:0000256" key="14">
    <source>
        <dbReference type="ARBA" id="ARBA00029762"/>
    </source>
</evidence>
<comment type="caution">
    <text evidence="21">The sequence shown here is derived from an EMBL/GenBank/DDBJ whole genome shotgun (WGS) entry which is preliminary data.</text>
</comment>
<evidence type="ECO:0000256" key="17">
    <source>
        <dbReference type="ARBA" id="ARBA00032961"/>
    </source>
</evidence>
<evidence type="ECO:0000256" key="13">
    <source>
        <dbReference type="ARBA" id="ARBA00023214"/>
    </source>
</evidence>
<name>A0AAV2T6H4_CALDB</name>
<evidence type="ECO:0000256" key="19">
    <source>
        <dbReference type="SAM" id="SignalP"/>
    </source>
</evidence>
<dbReference type="InterPro" id="IPR025661">
    <property type="entry name" value="Pept_asp_AS"/>
</dbReference>
<dbReference type="GO" id="GO:0008234">
    <property type="term" value="F:cysteine-type peptidase activity"/>
    <property type="evidence" value="ECO:0007669"/>
    <property type="project" value="UniProtKB-KW"/>
</dbReference>
<organism evidence="21 22">
    <name type="scientific">Calicophoron daubneyi</name>
    <name type="common">Rumen fluke</name>
    <name type="synonym">Paramphistomum daubneyi</name>
    <dbReference type="NCBI Taxonomy" id="300641"/>
    <lineage>
        <taxon>Eukaryota</taxon>
        <taxon>Metazoa</taxon>
        <taxon>Spiralia</taxon>
        <taxon>Lophotrochozoa</taxon>
        <taxon>Platyhelminthes</taxon>
        <taxon>Trematoda</taxon>
        <taxon>Digenea</taxon>
        <taxon>Plagiorchiida</taxon>
        <taxon>Pronocephalata</taxon>
        <taxon>Paramphistomoidea</taxon>
        <taxon>Paramphistomidae</taxon>
        <taxon>Calicophoron</taxon>
    </lineage>
</organism>
<dbReference type="InterPro" id="IPR000668">
    <property type="entry name" value="Peptidase_C1A_C"/>
</dbReference>
<dbReference type="Proteomes" id="UP001497525">
    <property type="component" value="Unassembled WGS sequence"/>
</dbReference>
<keyword evidence="10" id="KW-0865">Zymogen</keyword>
<evidence type="ECO:0000256" key="5">
    <source>
        <dbReference type="ARBA" id="ARBA00012059"/>
    </source>
</evidence>
<proteinExistence type="inferred from homology"/>
<dbReference type="InterPro" id="IPR013128">
    <property type="entry name" value="Peptidase_C1A"/>
</dbReference>
<evidence type="ECO:0000256" key="3">
    <source>
        <dbReference type="ARBA" id="ARBA00008455"/>
    </source>
</evidence>
<dbReference type="PANTHER" id="PTHR12411">
    <property type="entry name" value="CYSTEINE PROTEASE FAMILY C1-RELATED"/>
    <property type="match status" value="1"/>
</dbReference>
<evidence type="ECO:0000256" key="1">
    <source>
        <dbReference type="ARBA" id="ARBA00000738"/>
    </source>
</evidence>
<evidence type="ECO:0000256" key="9">
    <source>
        <dbReference type="ARBA" id="ARBA00022807"/>
    </source>
</evidence>
<keyword evidence="8" id="KW-0378">Hydrolase</keyword>
<keyword evidence="9" id="KW-0788">Thiol protease</keyword>
<evidence type="ECO:0000256" key="18">
    <source>
        <dbReference type="ARBA" id="ARBA00045556"/>
    </source>
</evidence>
<dbReference type="PROSITE" id="PS00139">
    <property type="entry name" value="THIOL_PROTEASE_CYS"/>
    <property type="match status" value="1"/>
</dbReference>
<dbReference type="InterPro" id="IPR025660">
    <property type="entry name" value="Pept_his_AS"/>
</dbReference>
<evidence type="ECO:0000313" key="22">
    <source>
        <dbReference type="Proteomes" id="UP001497525"/>
    </source>
</evidence>
<feature type="signal peptide" evidence="19">
    <location>
        <begin position="1"/>
        <end position="31"/>
    </location>
</feature>
<evidence type="ECO:0000256" key="16">
    <source>
        <dbReference type="ARBA" id="ARBA00030778"/>
    </source>
</evidence>
<evidence type="ECO:0000259" key="20">
    <source>
        <dbReference type="SMART" id="SM00645"/>
    </source>
</evidence>
<dbReference type="SUPFAM" id="SSF75001">
    <property type="entry name" value="Dipeptidyl peptidase I (cathepsin C), exclusion domain"/>
    <property type="match status" value="1"/>
</dbReference>
<dbReference type="InterPro" id="IPR036496">
    <property type="entry name" value="CathepsinC_exc_dom_sf"/>
</dbReference>
<dbReference type="InterPro" id="IPR039412">
    <property type="entry name" value="CatC"/>
</dbReference>
<protein>
    <recommendedName>
        <fullName evidence="6">Dipeptidyl peptidase 1</fullName>
        <ecNumber evidence="5">3.4.14.1</ecNumber>
    </recommendedName>
    <alternativeName>
        <fullName evidence="15">Cathepsin C</fullName>
    </alternativeName>
    <alternativeName>
        <fullName evidence="14">Cathepsin J</fullName>
    </alternativeName>
    <alternativeName>
        <fullName evidence="17">Dipeptidyl peptidase I</fullName>
    </alternativeName>
    <alternativeName>
        <fullName evidence="16">Dipeptidyl transferase</fullName>
    </alternativeName>
</protein>
<evidence type="ECO:0000256" key="4">
    <source>
        <dbReference type="ARBA" id="ARBA00011610"/>
    </source>
</evidence>
<evidence type="ECO:0000256" key="12">
    <source>
        <dbReference type="ARBA" id="ARBA00023180"/>
    </source>
</evidence>
<evidence type="ECO:0000256" key="11">
    <source>
        <dbReference type="ARBA" id="ARBA00023157"/>
    </source>
</evidence>
<dbReference type="InterPro" id="IPR038765">
    <property type="entry name" value="Papain-like_cys_pep_sf"/>
</dbReference>
<feature type="chain" id="PRO_5043517160" description="Dipeptidyl peptidase 1" evidence="19">
    <location>
        <begin position="32"/>
        <end position="470"/>
    </location>
</feature>
<dbReference type="PRINTS" id="PR00705">
    <property type="entry name" value="PAPAIN"/>
</dbReference>
<dbReference type="EMBL" id="CAXLJL010000134">
    <property type="protein sequence ID" value="CAL5132744.1"/>
    <property type="molecule type" value="Genomic_DNA"/>
</dbReference>
<comment type="subunit">
    <text evidence="4">Tetramer of heterotrimers consisting of exclusion domain, heavy- and light chains.</text>
</comment>
<dbReference type="GO" id="GO:0006508">
    <property type="term" value="P:proteolysis"/>
    <property type="evidence" value="ECO:0007669"/>
    <property type="project" value="UniProtKB-KW"/>
</dbReference>